<gene>
    <name evidence="2" type="ORF">DFQ27_002161</name>
</gene>
<accession>A0A9P6PG41</accession>
<feature type="region of interest" description="Disordered" evidence="1">
    <location>
        <begin position="1"/>
        <end position="58"/>
    </location>
</feature>
<keyword evidence="3" id="KW-1185">Reference proteome</keyword>
<evidence type="ECO:0000256" key="1">
    <source>
        <dbReference type="SAM" id="MobiDB-lite"/>
    </source>
</evidence>
<proteinExistence type="predicted"/>
<feature type="non-terminal residue" evidence="2">
    <location>
        <position position="1"/>
    </location>
</feature>
<sequence>SEPDACLNATATVSGGGGGTDGSSSCRPNNDDHSDSSDPGSSLAATDDSNSGGDGDEDFRCLQYVPGNLLDEWIYRENPLGQILSALPNTGHVLFPYFKTQVWVNGQHGGAIMVPPEDPDDGFLLPETDFSAAGNQDAPTCAWSDTE</sequence>
<dbReference type="Proteomes" id="UP000807716">
    <property type="component" value="Unassembled WGS sequence"/>
</dbReference>
<dbReference type="AlphaFoldDB" id="A0A9P6PG41"/>
<evidence type="ECO:0000313" key="3">
    <source>
        <dbReference type="Proteomes" id="UP000807716"/>
    </source>
</evidence>
<name>A0A9P6PG41_9FUNG</name>
<protein>
    <submittedName>
        <fullName evidence="2">Uncharacterized protein</fullName>
    </submittedName>
</protein>
<comment type="caution">
    <text evidence="2">The sequence shown here is derived from an EMBL/GenBank/DDBJ whole genome shotgun (WGS) entry which is preliminary data.</text>
</comment>
<organism evidence="2 3">
    <name type="scientific">Actinomortierella ambigua</name>
    <dbReference type="NCBI Taxonomy" id="1343610"/>
    <lineage>
        <taxon>Eukaryota</taxon>
        <taxon>Fungi</taxon>
        <taxon>Fungi incertae sedis</taxon>
        <taxon>Mucoromycota</taxon>
        <taxon>Mortierellomycotina</taxon>
        <taxon>Mortierellomycetes</taxon>
        <taxon>Mortierellales</taxon>
        <taxon>Mortierellaceae</taxon>
        <taxon>Actinomortierella</taxon>
    </lineage>
</organism>
<dbReference type="EMBL" id="JAAAJB010001793">
    <property type="protein sequence ID" value="KAG0247350.1"/>
    <property type="molecule type" value="Genomic_DNA"/>
</dbReference>
<feature type="compositionally biased region" description="Low complexity" evidence="1">
    <location>
        <begin position="37"/>
        <end position="51"/>
    </location>
</feature>
<evidence type="ECO:0000313" key="2">
    <source>
        <dbReference type="EMBL" id="KAG0247350.1"/>
    </source>
</evidence>
<reference evidence="2" key="1">
    <citation type="journal article" date="2020" name="Fungal Divers.">
        <title>Resolving the Mortierellaceae phylogeny through synthesis of multi-gene phylogenetics and phylogenomics.</title>
        <authorList>
            <person name="Vandepol N."/>
            <person name="Liber J."/>
            <person name="Desiro A."/>
            <person name="Na H."/>
            <person name="Kennedy M."/>
            <person name="Barry K."/>
            <person name="Grigoriev I.V."/>
            <person name="Miller A.N."/>
            <person name="O'Donnell K."/>
            <person name="Stajich J.E."/>
            <person name="Bonito G."/>
        </authorList>
    </citation>
    <scope>NUCLEOTIDE SEQUENCE</scope>
    <source>
        <strain evidence="2">BC1065</strain>
    </source>
</reference>
<feature type="non-terminal residue" evidence="2">
    <location>
        <position position="147"/>
    </location>
</feature>